<keyword evidence="5" id="KW-1185">Reference proteome</keyword>
<evidence type="ECO:0000256" key="1">
    <source>
        <dbReference type="ARBA" id="ARBA00001968"/>
    </source>
</evidence>
<dbReference type="Proteomes" id="UP000593567">
    <property type="component" value="Unassembled WGS sequence"/>
</dbReference>
<organism evidence="4 5">
    <name type="scientific">Bugula neritina</name>
    <name type="common">Brown bryozoan</name>
    <name type="synonym">Sertularia neritina</name>
    <dbReference type="NCBI Taxonomy" id="10212"/>
    <lineage>
        <taxon>Eukaryota</taxon>
        <taxon>Metazoa</taxon>
        <taxon>Spiralia</taxon>
        <taxon>Lophotrochozoa</taxon>
        <taxon>Bryozoa</taxon>
        <taxon>Gymnolaemata</taxon>
        <taxon>Cheilostomatida</taxon>
        <taxon>Flustrina</taxon>
        <taxon>Buguloidea</taxon>
        <taxon>Bugulidae</taxon>
        <taxon>Bugula</taxon>
    </lineage>
</organism>
<dbReference type="InterPro" id="IPR027806">
    <property type="entry name" value="HARBI1_dom"/>
</dbReference>
<evidence type="ECO:0000256" key="2">
    <source>
        <dbReference type="ARBA" id="ARBA00022723"/>
    </source>
</evidence>
<dbReference type="OrthoDB" id="5973903at2759"/>
<protein>
    <recommendedName>
        <fullName evidence="3">DDE Tnp4 domain-containing protein</fullName>
    </recommendedName>
</protein>
<dbReference type="GO" id="GO:0046872">
    <property type="term" value="F:metal ion binding"/>
    <property type="evidence" value="ECO:0007669"/>
    <property type="project" value="UniProtKB-KW"/>
</dbReference>
<dbReference type="AlphaFoldDB" id="A0A7J7JMS3"/>
<name>A0A7J7JMS3_BUGNE</name>
<evidence type="ECO:0000313" key="4">
    <source>
        <dbReference type="EMBL" id="KAF6027639.1"/>
    </source>
</evidence>
<feature type="domain" description="DDE Tnp4" evidence="3">
    <location>
        <begin position="82"/>
        <end position="191"/>
    </location>
</feature>
<evidence type="ECO:0000313" key="5">
    <source>
        <dbReference type="Proteomes" id="UP000593567"/>
    </source>
</evidence>
<gene>
    <name evidence="4" type="ORF">EB796_014041</name>
</gene>
<accession>A0A7J7JMS3</accession>
<keyword evidence="2" id="KW-0479">Metal-binding</keyword>
<comment type="caution">
    <text evidence="4">The sequence shown here is derived from an EMBL/GenBank/DDBJ whole genome shotgun (WGS) entry which is preliminary data.</text>
</comment>
<comment type="cofactor">
    <cofactor evidence="1">
        <name>a divalent metal cation</name>
        <dbReference type="ChEBI" id="CHEBI:60240"/>
    </cofactor>
</comment>
<dbReference type="Pfam" id="PF13359">
    <property type="entry name" value="DDE_Tnp_4"/>
    <property type="match status" value="1"/>
</dbReference>
<sequence>MSVDNFNYLSTLVAPAITRTDTVLRSAINPDIKLAVTLHHLAEGASLGSIAFHYRLGKSTVCGIINDTCKALYEALQPLRRESIVLMAIVDADYKFLIIDVGQPGSQSDGGVWESSVFGMVLARDQVNLPTPKPISSTQSLPYVFVGDEAFPLKTYLMRPFPGRQLSTDSKPIFNYRLSRAQIVVENAFGRNFVTAMEAAIKNDSSNSK</sequence>
<evidence type="ECO:0000259" key="3">
    <source>
        <dbReference type="Pfam" id="PF13359"/>
    </source>
</evidence>
<proteinExistence type="predicted"/>
<dbReference type="EMBL" id="VXIV02002056">
    <property type="protein sequence ID" value="KAF6027639.1"/>
    <property type="molecule type" value="Genomic_DNA"/>
</dbReference>
<reference evidence="4" key="1">
    <citation type="submission" date="2020-06" db="EMBL/GenBank/DDBJ databases">
        <title>Draft genome of Bugula neritina, a colonial animal packing powerful symbionts and potential medicines.</title>
        <authorList>
            <person name="Rayko M."/>
        </authorList>
    </citation>
    <scope>NUCLEOTIDE SEQUENCE [LARGE SCALE GENOMIC DNA]</scope>
    <source>
        <strain evidence="4">Kwan_BN1</strain>
    </source>
</reference>